<dbReference type="CDD" id="cd06186">
    <property type="entry name" value="NOX_Duox_like_FAD_NADP"/>
    <property type="match status" value="1"/>
</dbReference>
<dbReference type="EMBL" id="NMUH01007168">
    <property type="protein sequence ID" value="MQM16782.1"/>
    <property type="molecule type" value="Genomic_DNA"/>
</dbReference>
<feature type="compositionally biased region" description="Low complexity" evidence="10">
    <location>
        <begin position="9"/>
        <end position="22"/>
    </location>
</feature>
<feature type="region of interest" description="Disordered" evidence="10">
    <location>
        <begin position="309"/>
        <end position="337"/>
    </location>
</feature>
<evidence type="ECO:0000313" key="14">
    <source>
        <dbReference type="Proteomes" id="UP000652761"/>
    </source>
</evidence>
<feature type="transmembrane region" description="Helical" evidence="11">
    <location>
        <begin position="532"/>
        <end position="556"/>
    </location>
</feature>
<dbReference type="OrthoDB" id="167398at2759"/>
<dbReference type="InterPro" id="IPR017938">
    <property type="entry name" value="Riboflavin_synthase-like_b-brl"/>
</dbReference>
<evidence type="ECO:0000256" key="1">
    <source>
        <dbReference type="ARBA" id="ARBA00004141"/>
    </source>
</evidence>
<dbReference type="InterPro" id="IPR050369">
    <property type="entry name" value="RBOH/FRE"/>
</dbReference>
<dbReference type="GO" id="GO:0004601">
    <property type="term" value="F:peroxidase activity"/>
    <property type="evidence" value="ECO:0007669"/>
    <property type="project" value="InterPro"/>
</dbReference>
<feature type="transmembrane region" description="Helical" evidence="11">
    <location>
        <begin position="352"/>
        <end position="370"/>
    </location>
</feature>
<name>A0A843XBV3_COLES</name>
<keyword evidence="3 11" id="KW-0812">Transmembrane</keyword>
<keyword evidence="7 11" id="KW-1133">Transmembrane helix</keyword>
<evidence type="ECO:0000256" key="2">
    <source>
        <dbReference type="ARBA" id="ARBA00022630"/>
    </source>
</evidence>
<dbReference type="Gene3D" id="1.10.238.10">
    <property type="entry name" value="EF-hand"/>
    <property type="match status" value="1"/>
</dbReference>
<dbReference type="Pfam" id="PF08030">
    <property type="entry name" value="NAD_binding_6"/>
    <property type="match status" value="1"/>
</dbReference>
<dbReference type="FunFam" id="2.40.30.10:FF:000059">
    <property type="entry name" value="dual oxidase isoform X1"/>
    <property type="match status" value="1"/>
</dbReference>
<evidence type="ECO:0000313" key="13">
    <source>
        <dbReference type="EMBL" id="MQM16782.1"/>
    </source>
</evidence>
<keyword evidence="14" id="KW-1185">Reference proteome</keyword>
<keyword evidence="4" id="KW-0479">Metal-binding</keyword>
<proteinExistence type="predicted"/>
<dbReference type="InterPro" id="IPR013112">
    <property type="entry name" value="FAD-bd_8"/>
</dbReference>
<comment type="caution">
    <text evidence="13">The sequence shown here is derived from an EMBL/GenBank/DDBJ whole genome shotgun (WGS) entry which is preliminary data.</text>
</comment>
<feature type="compositionally biased region" description="Low complexity" evidence="10">
    <location>
        <begin position="50"/>
        <end position="72"/>
    </location>
</feature>
<dbReference type="Gene3D" id="2.40.30.10">
    <property type="entry name" value="Translation factors"/>
    <property type="match status" value="1"/>
</dbReference>
<evidence type="ECO:0000256" key="3">
    <source>
        <dbReference type="ARBA" id="ARBA00022692"/>
    </source>
</evidence>
<dbReference type="GO" id="GO:0005886">
    <property type="term" value="C:plasma membrane"/>
    <property type="evidence" value="ECO:0007669"/>
    <property type="project" value="TreeGrafter"/>
</dbReference>
<dbReference type="Pfam" id="PF08414">
    <property type="entry name" value="NADPH_Ox"/>
    <property type="match status" value="1"/>
</dbReference>
<evidence type="ECO:0000256" key="8">
    <source>
        <dbReference type="ARBA" id="ARBA00023002"/>
    </source>
</evidence>
<keyword evidence="2" id="KW-0285">Flavoprotein</keyword>
<dbReference type="InterPro" id="IPR011992">
    <property type="entry name" value="EF-hand-dom_pair"/>
</dbReference>
<evidence type="ECO:0000259" key="12">
    <source>
        <dbReference type="PROSITE" id="PS51384"/>
    </source>
</evidence>
<evidence type="ECO:0000256" key="9">
    <source>
        <dbReference type="ARBA" id="ARBA00023136"/>
    </source>
</evidence>
<gene>
    <name evidence="13" type="ORF">Taro_049742</name>
</gene>
<keyword evidence="6" id="KW-0521">NADP</keyword>
<dbReference type="PROSITE" id="PS51384">
    <property type="entry name" value="FAD_FR"/>
    <property type="match status" value="1"/>
</dbReference>
<dbReference type="SUPFAM" id="SSF47473">
    <property type="entry name" value="EF-hand"/>
    <property type="match status" value="1"/>
</dbReference>
<dbReference type="Pfam" id="PF08022">
    <property type="entry name" value="FAD_binding_8"/>
    <property type="match status" value="1"/>
</dbReference>
<dbReference type="SUPFAM" id="SSF52343">
    <property type="entry name" value="Ferredoxin reductase-like, C-terminal NADP-linked domain"/>
    <property type="match status" value="1"/>
</dbReference>
<evidence type="ECO:0000256" key="4">
    <source>
        <dbReference type="ARBA" id="ARBA00022723"/>
    </source>
</evidence>
<dbReference type="PANTHER" id="PTHR11972:SF127">
    <property type="entry name" value="RESPIRATORY BURST OXIDASE HOMOLOG PROTEIN A-LIKE"/>
    <property type="match status" value="1"/>
</dbReference>
<dbReference type="InterPro" id="IPR013130">
    <property type="entry name" value="Fe3_Rdtase_TM_dom"/>
</dbReference>
<accession>A0A843XBV3</accession>
<evidence type="ECO:0000256" key="10">
    <source>
        <dbReference type="SAM" id="MobiDB-lite"/>
    </source>
</evidence>
<dbReference type="InterPro" id="IPR039261">
    <property type="entry name" value="FNR_nucleotide-bd"/>
</dbReference>
<sequence>MEATAPTHAASCSPNCSPSSASYCTPRTHLSESPYKEMPMVQIHFHSQDSPRSSGSSSPSHSFSFGSSGGSSTKDSPEQMQLSSPTSPDQSAASGVLLHCSSSSSSSPLLLEDAAEGGGGCIPALRGGGGGCAAAVERSERAIEKLMDHVTRRQIQWREVEERFDGLAAAGAAGILPAVNQSDFKFCIGMEETPEFAEELLRALRWGQDGLHGNRNITKPELYEYWRRINDPRPSSMIQILLDMCRSMNGTVTEKAIKDVILLSASANQLSMSQQEAGEYARLIMEELQFSSQGYVEMPNLEALLHRDPSGRHQEQTPRTSTTPAPDSDRRRRHPRPPSALEVLARAHWRRVWAVSLWLAACAALFAWKFQQYRRRAAFEVMGYCLCAAKGAAETLKLNMALVLLPVCRNTVTWLRRHRWLSYAVPFNDNVNFHKLIAGGIVVGVILHGGTHLACDFPRIAGADRAVFRQTIAADFQHRQPSYAEILVTTEGATGIAMVLLMGAAFGLATRAPRRDPGSLPGPLRRLAGFNTFWYSHHLFVVVYVLLVVHSMFLFLTKDVSEKTTWIYIAIPVMLYTGERAVRAFRAETYDVKIMKAATYPGKVLSLKLQKPAGFKYQSGMYIYMQCPKISKFEWHPFSLTSAPVEDHLSVHIRTLGDWSYEIYSLFQEALVSGGAFPKVCIDGPYGAASQDHAKYDVVVLVGLGIGATPFISVLKDIVHRRPHQQLADDGGESGGGGVPGKAYFYWVTREQGSFDWFRDVMKEISSADQKQVRDVIEESERIYMQVVIEMHNYLTSVYKEGDARSTLISAIQALYYAERGVDVISRTPVSDPVVVFFMMVGLGNMRVQAEVCAELLT</sequence>
<dbReference type="InterPro" id="IPR013623">
    <property type="entry name" value="NADPH_Ox"/>
</dbReference>
<dbReference type="Pfam" id="PF01794">
    <property type="entry name" value="Ferric_reduct"/>
    <property type="match status" value="1"/>
</dbReference>
<evidence type="ECO:0000256" key="6">
    <source>
        <dbReference type="ARBA" id="ARBA00022857"/>
    </source>
</evidence>
<keyword evidence="5" id="KW-0274">FAD</keyword>
<keyword evidence="8" id="KW-0560">Oxidoreductase</keyword>
<feature type="transmembrane region" description="Helical" evidence="11">
    <location>
        <begin position="486"/>
        <end position="512"/>
    </location>
</feature>
<organism evidence="13 14">
    <name type="scientific">Colocasia esculenta</name>
    <name type="common">Wild taro</name>
    <name type="synonym">Arum esculentum</name>
    <dbReference type="NCBI Taxonomy" id="4460"/>
    <lineage>
        <taxon>Eukaryota</taxon>
        <taxon>Viridiplantae</taxon>
        <taxon>Streptophyta</taxon>
        <taxon>Embryophyta</taxon>
        <taxon>Tracheophyta</taxon>
        <taxon>Spermatophyta</taxon>
        <taxon>Magnoliopsida</taxon>
        <taxon>Liliopsida</taxon>
        <taxon>Araceae</taxon>
        <taxon>Aroideae</taxon>
        <taxon>Colocasieae</taxon>
        <taxon>Colocasia</taxon>
    </lineage>
</organism>
<evidence type="ECO:0000256" key="5">
    <source>
        <dbReference type="ARBA" id="ARBA00022827"/>
    </source>
</evidence>
<dbReference type="GO" id="GO:0016174">
    <property type="term" value="F:NAD(P)H oxidase H2O2-forming activity"/>
    <property type="evidence" value="ECO:0007669"/>
    <property type="project" value="TreeGrafter"/>
</dbReference>
<dbReference type="GO" id="GO:0046872">
    <property type="term" value="F:metal ion binding"/>
    <property type="evidence" value="ECO:0007669"/>
    <property type="project" value="UniProtKB-KW"/>
</dbReference>
<feature type="region of interest" description="Disordered" evidence="10">
    <location>
        <begin position="1"/>
        <end position="99"/>
    </location>
</feature>
<dbReference type="Gene3D" id="3.40.50.80">
    <property type="entry name" value="Nucleotide-binding domain of ferredoxin-NADP reductase (FNR) module"/>
    <property type="match status" value="1"/>
</dbReference>
<dbReference type="SUPFAM" id="SSF63380">
    <property type="entry name" value="Riboflavin synthase domain-like"/>
    <property type="match status" value="1"/>
</dbReference>
<evidence type="ECO:0000256" key="7">
    <source>
        <dbReference type="ARBA" id="ARBA00022989"/>
    </source>
</evidence>
<dbReference type="SFLD" id="SFLDG01169">
    <property type="entry name" value="NADPH_oxidase_subgroup_(NOX)"/>
    <property type="match status" value="1"/>
</dbReference>
<dbReference type="GO" id="GO:0009653">
    <property type="term" value="P:anatomical structure morphogenesis"/>
    <property type="evidence" value="ECO:0007669"/>
    <property type="project" value="UniProtKB-ARBA"/>
</dbReference>
<dbReference type="PANTHER" id="PTHR11972">
    <property type="entry name" value="NADPH OXIDASE"/>
    <property type="match status" value="1"/>
</dbReference>
<feature type="compositionally biased region" description="Polar residues" evidence="10">
    <location>
        <begin position="78"/>
        <end position="93"/>
    </location>
</feature>
<dbReference type="Proteomes" id="UP000652761">
    <property type="component" value="Unassembled WGS sequence"/>
</dbReference>
<dbReference type="InterPro" id="IPR017927">
    <property type="entry name" value="FAD-bd_FR_type"/>
</dbReference>
<keyword evidence="9 11" id="KW-0472">Membrane</keyword>
<feature type="domain" description="FAD-binding FR-type" evidence="12">
    <location>
        <begin position="582"/>
        <end position="692"/>
    </location>
</feature>
<protein>
    <recommendedName>
        <fullName evidence="12">FAD-binding FR-type domain-containing protein</fullName>
    </recommendedName>
</protein>
<evidence type="ECO:0000256" key="11">
    <source>
        <dbReference type="SAM" id="Phobius"/>
    </source>
</evidence>
<dbReference type="GO" id="GO:0042742">
    <property type="term" value="P:defense response to bacterium"/>
    <property type="evidence" value="ECO:0007669"/>
    <property type="project" value="UniProtKB-ARBA"/>
</dbReference>
<dbReference type="AlphaFoldDB" id="A0A843XBV3"/>
<reference evidence="13" key="1">
    <citation type="submission" date="2017-07" db="EMBL/GenBank/DDBJ databases">
        <title>Taro Niue Genome Assembly and Annotation.</title>
        <authorList>
            <person name="Atibalentja N."/>
            <person name="Keating K."/>
            <person name="Fields C.J."/>
        </authorList>
    </citation>
    <scope>NUCLEOTIDE SEQUENCE</scope>
    <source>
        <strain evidence="13">Niue_2</strain>
        <tissue evidence="13">Leaf</tissue>
    </source>
</reference>
<comment type="subcellular location">
    <subcellularLocation>
        <location evidence="1">Membrane</location>
        <topology evidence="1">Multi-pass membrane protein</topology>
    </subcellularLocation>
</comment>
<dbReference type="GO" id="GO:0016175">
    <property type="term" value="F:superoxide-generating NAD(P)H oxidase activity"/>
    <property type="evidence" value="ECO:0007669"/>
    <property type="project" value="UniProtKB-ARBA"/>
</dbReference>
<dbReference type="InterPro" id="IPR013121">
    <property type="entry name" value="Fe_red_NAD-bd_6"/>
</dbReference>